<evidence type="ECO:0000313" key="2">
    <source>
        <dbReference type="EMBL" id="PAP77006.1"/>
    </source>
</evidence>
<name>A0A271J0I1_9BACT</name>
<dbReference type="EMBL" id="MQWD01000001">
    <property type="protein sequence ID" value="PAP77006.1"/>
    <property type="molecule type" value="Genomic_DNA"/>
</dbReference>
<reference evidence="2 3" key="1">
    <citation type="submission" date="2016-11" db="EMBL/GenBank/DDBJ databases">
        <title>Study of marine rhodopsin-containing bacteria.</title>
        <authorList>
            <person name="Yoshizawa S."/>
            <person name="Kumagai Y."/>
            <person name="Kogure K."/>
        </authorList>
    </citation>
    <scope>NUCLEOTIDE SEQUENCE [LARGE SCALE GENOMIC DNA]</scope>
    <source>
        <strain evidence="2 3">SAORIC-28</strain>
    </source>
</reference>
<keyword evidence="3" id="KW-1185">Reference proteome</keyword>
<gene>
    <name evidence="2" type="ORF">BSZ37_11455</name>
</gene>
<feature type="transmembrane region" description="Helical" evidence="1">
    <location>
        <begin position="32"/>
        <end position="57"/>
    </location>
</feature>
<dbReference type="OrthoDB" id="9897407at2"/>
<organism evidence="2 3">
    <name type="scientific">Rubrivirga marina</name>
    <dbReference type="NCBI Taxonomy" id="1196024"/>
    <lineage>
        <taxon>Bacteria</taxon>
        <taxon>Pseudomonadati</taxon>
        <taxon>Rhodothermota</taxon>
        <taxon>Rhodothermia</taxon>
        <taxon>Rhodothermales</taxon>
        <taxon>Rubricoccaceae</taxon>
        <taxon>Rubrivirga</taxon>
    </lineage>
</organism>
<feature type="transmembrane region" description="Helical" evidence="1">
    <location>
        <begin position="7"/>
        <end position="26"/>
    </location>
</feature>
<protein>
    <submittedName>
        <fullName evidence="2">Uncharacterized protein</fullName>
    </submittedName>
</protein>
<evidence type="ECO:0000313" key="3">
    <source>
        <dbReference type="Proteomes" id="UP000216339"/>
    </source>
</evidence>
<sequence>MNLPTERLVLAFGCGIAAVAYLYWTLEAIDLGLGWTSIASARAAVVLAGTLLLALVLRAAARANPPPDP</sequence>
<accession>A0A271J0I1</accession>
<keyword evidence="1" id="KW-0812">Transmembrane</keyword>
<dbReference type="AlphaFoldDB" id="A0A271J0I1"/>
<proteinExistence type="predicted"/>
<evidence type="ECO:0000256" key="1">
    <source>
        <dbReference type="SAM" id="Phobius"/>
    </source>
</evidence>
<keyword evidence="1" id="KW-0472">Membrane</keyword>
<dbReference type="RefSeq" id="WP_095510672.1">
    <property type="nucleotide sequence ID" value="NZ_MQWD01000001.1"/>
</dbReference>
<dbReference type="Proteomes" id="UP000216339">
    <property type="component" value="Unassembled WGS sequence"/>
</dbReference>
<comment type="caution">
    <text evidence="2">The sequence shown here is derived from an EMBL/GenBank/DDBJ whole genome shotgun (WGS) entry which is preliminary data.</text>
</comment>
<keyword evidence="1" id="KW-1133">Transmembrane helix</keyword>